<dbReference type="GO" id="GO:0005576">
    <property type="term" value="C:extracellular region"/>
    <property type="evidence" value="ECO:0007669"/>
    <property type="project" value="InterPro"/>
</dbReference>
<sequence>MSTPRSRPNDTVELLPLKSALVNNNYREDDAYYAPQPPLNNNPSSSNLYDYTLLSKRTPASKRLLSKQTQPAPTPLVTLCGAPPPSRKREELAALANLRKKVAPALLPDKKSSKNNNEPVNKDDNETEQLDNRPKLLQRYSLLPGHFTQMVWVATRFFGVGKARSRAGKVIVVANYSPPGNISGQFETNVLPPLPENFPEPPPPAH</sequence>
<feature type="region of interest" description="Disordered" evidence="3">
    <location>
        <begin position="103"/>
        <end position="132"/>
    </location>
</feature>
<evidence type="ECO:0008006" key="6">
    <source>
        <dbReference type="Google" id="ProtNLM"/>
    </source>
</evidence>
<protein>
    <recommendedName>
        <fullName evidence="6">SCP domain-containing protein</fullName>
    </recommendedName>
</protein>
<dbReference type="PROSITE" id="PS01009">
    <property type="entry name" value="CRISP_1"/>
    <property type="match status" value="1"/>
</dbReference>
<accession>A0A9N9QU03</accession>
<dbReference type="Proteomes" id="UP001153714">
    <property type="component" value="Chromosome 10"/>
</dbReference>
<dbReference type="EMBL" id="OU893341">
    <property type="protein sequence ID" value="CAG9783300.1"/>
    <property type="molecule type" value="Genomic_DNA"/>
</dbReference>
<reference evidence="4" key="1">
    <citation type="submission" date="2021-12" db="EMBL/GenBank/DDBJ databases">
        <authorList>
            <person name="King R."/>
        </authorList>
    </citation>
    <scope>NUCLEOTIDE SEQUENCE</scope>
</reference>
<evidence type="ECO:0000313" key="5">
    <source>
        <dbReference type="Proteomes" id="UP001153714"/>
    </source>
</evidence>
<dbReference type="Gene3D" id="3.40.33.10">
    <property type="entry name" value="CAP"/>
    <property type="match status" value="1"/>
</dbReference>
<dbReference type="SUPFAM" id="SSF55797">
    <property type="entry name" value="PR-1-like"/>
    <property type="match status" value="1"/>
</dbReference>
<keyword evidence="2" id="KW-0964">Secreted</keyword>
<feature type="region of interest" description="Disordered" evidence="3">
    <location>
        <begin position="63"/>
        <end position="85"/>
    </location>
</feature>
<dbReference type="AlphaFoldDB" id="A0A9N9QU03"/>
<dbReference type="InterPro" id="IPR018244">
    <property type="entry name" value="Allrgn_V5/Tpx1_CS"/>
</dbReference>
<organism evidence="4 5">
    <name type="scientific">Diatraea saccharalis</name>
    <name type="common">sugarcane borer</name>
    <dbReference type="NCBI Taxonomy" id="40085"/>
    <lineage>
        <taxon>Eukaryota</taxon>
        <taxon>Metazoa</taxon>
        <taxon>Ecdysozoa</taxon>
        <taxon>Arthropoda</taxon>
        <taxon>Hexapoda</taxon>
        <taxon>Insecta</taxon>
        <taxon>Pterygota</taxon>
        <taxon>Neoptera</taxon>
        <taxon>Endopterygota</taxon>
        <taxon>Lepidoptera</taxon>
        <taxon>Glossata</taxon>
        <taxon>Ditrysia</taxon>
        <taxon>Pyraloidea</taxon>
        <taxon>Crambidae</taxon>
        <taxon>Crambinae</taxon>
        <taxon>Diatraea</taxon>
    </lineage>
</organism>
<reference evidence="4" key="2">
    <citation type="submission" date="2022-10" db="EMBL/GenBank/DDBJ databases">
        <authorList>
            <consortium name="ENA_rothamsted_submissions"/>
            <consortium name="culmorum"/>
            <person name="King R."/>
        </authorList>
    </citation>
    <scope>NUCLEOTIDE SEQUENCE</scope>
</reference>
<evidence type="ECO:0000256" key="1">
    <source>
        <dbReference type="ARBA" id="ARBA00004613"/>
    </source>
</evidence>
<feature type="compositionally biased region" description="Basic and acidic residues" evidence="3">
    <location>
        <begin position="120"/>
        <end position="132"/>
    </location>
</feature>
<proteinExistence type="predicted"/>
<dbReference type="OrthoDB" id="7426463at2759"/>
<dbReference type="InterPro" id="IPR035940">
    <property type="entry name" value="CAP_sf"/>
</dbReference>
<name>A0A9N9QU03_9NEOP</name>
<dbReference type="PANTHER" id="PTHR10334">
    <property type="entry name" value="CYSTEINE-RICH SECRETORY PROTEIN-RELATED"/>
    <property type="match status" value="1"/>
</dbReference>
<evidence type="ECO:0000313" key="4">
    <source>
        <dbReference type="EMBL" id="CAG9783300.1"/>
    </source>
</evidence>
<gene>
    <name evidence="4" type="ORF">DIATSA_LOCUS1486</name>
</gene>
<comment type="subcellular location">
    <subcellularLocation>
        <location evidence="1">Secreted</location>
    </subcellularLocation>
</comment>
<evidence type="ECO:0000256" key="3">
    <source>
        <dbReference type="SAM" id="MobiDB-lite"/>
    </source>
</evidence>
<evidence type="ECO:0000256" key="2">
    <source>
        <dbReference type="ARBA" id="ARBA00022525"/>
    </source>
</evidence>
<keyword evidence="5" id="KW-1185">Reference proteome</keyword>
<dbReference type="InterPro" id="IPR001283">
    <property type="entry name" value="CRISP-related"/>
</dbReference>